<evidence type="ECO:0000313" key="2">
    <source>
        <dbReference type="Proteomes" id="UP001138894"/>
    </source>
</evidence>
<organism evidence="1 2">
    <name type="scientific">Winogradskyella luteola</name>
    <dbReference type="NCBI Taxonomy" id="2828330"/>
    <lineage>
        <taxon>Bacteria</taxon>
        <taxon>Pseudomonadati</taxon>
        <taxon>Bacteroidota</taxon>
        <taxon>Flavobacteriia</taxon>
        <taxon>Flavobacteriales</taxon>
        <taxon>Flavobacteriaceae</taxon>
        <taxon>Winogradskyella</taxon>
    </lineage>
</organism>
<dbReference type="AlphaFoldDB" id="A0A9X1FC89"/>
<comment type="caution">
    <text evidence="1">The sequence shown here is derived from an EMBL/GenBank/DDBJ whole genome shotgun (WGS) entry which is preliminary data.</text>
</comment>
<name>A0A9X1FC89_9FLAO</name>
<reference evidence="1" key="1">
    <citation type="submission" date="2021-04" db="EMBL/GenBank/DDBJ databases">
        <authorList>
            <person name="Pira H."/>
            <person name="Risdian C."/>
            <person name="Wink J."/>
        </authorList>
    </citation>
    <scope>NUCLEOTIDE SEQUENCE</scope>
    <source>
        <strain evidence="1">WHY3</strain>
    </source>
</reference>
<dbReference type="EMBL" id="JAGSPD010000015">
    <property type="protein sequence ID" value="MBV7270433.1"/>
    <property type="molecule type" value="Genomic_DNA"/>
</dbReference>
<evidence type="ECO:0000313" key="1">
    <source>
        <dbReference type="EMBL" id="MBV7270433.1"/>
    </source>
</evidence>
<proteinExistence type="predicted"/>
<sequence length="325" mass="37791">MQPLDITLYQRTNKDEWDSFVESSNQQTFLFQRDFMDYHCDRFQDYSLMAYKNNKLLALLPANKIGNEVYSHQGLSYGGLIYTKELKSEDAILVFKAILKFLNEKEVDSLILKELPSIYLQNTTNNTMLYLCFKTNAELLRNDMHSVVDLNFKSYSNSRKEGLKRGRKHNLKVQESDNLDLFWKAILIPNLKSKHGVQPVHTLEEINLLKSRFPKNIRQFNVFYNDVIVGGTTIFETHNVAHCQYISGNADKNELGSLDFLHTHLLDITFKDKPYFSFGTSNIEVGQKVNKGLQFWKEGFGARSITQGFYKIKTENYKLLDDVFV</sequence>
<accession>A0A9X1FC89</accession>
<dbReference type="RefSeq" id="WP_218547574.1">
    <property type="nucleotide sequence ID" value="NZ_JAGSPD010000015.1"/>
</dbReference>
<protein>
    <submittedName>
        <fullName evidence="1">GNAT family N-acetyltransferase</fullName>
    </submittedName>
</protein>
<keyword evidence="2" id="KW-1185">Reference proteome</keyword>
<dbReference type="Proteomes" id="UP001138894">
    <property type="component" value="Unassembled WGS sequence"/>
</dbReference>
<gene>
    <name evidence="1" type="ORF">KCG49_14685</name>
</gene>